<dbReference type="InterPro" id="IPR011701">
    <property type="entry name" value="MFS"/>
</dbReference>
<feature type="domain" description="Major facilitator superfamily (MFS) profile" evidence="7">
    <location>
        <begin position="22"/>
        <end position="406"/>
    </location>
</feature>
<dbReference type="Proteomes" id="UP000319746">
    <property type="component" value="Unassembled WGS sequence"/>
</dbReference>
<feature type="transmembrane region" description="Helical" evidence="6">
    <location>
        <begin position="60"/>
        <end position="81"/>
    </location>
</feature>
<evidence type="ECO:0000256" key="5">
    <source>
        <dbReference type="ARBA" id="ARBA00023136"/>
    </source>
</evidence>
<dbReference type="GO" id="GO:0005886">
    <property type="term" value="C:plasma membrane"/>
    <property type="evidence" value="ECO:0007669"/>
    <property type="project" value="UniProtKB-SubCell"/>
</dbReference>
<evidence type="ECO:0000259" key="7">
    <source>
        <dbReference type="PROSITE" id="PS50850"/>
    </source>
</evidence>
<comment type="caution">
    <text evidence="8">The sequence shown here is derived from an EMBL/GenBank/DDBJ whole genome shotgun (WGS) entry which is preliminary data.</text>
</comment>
<evidence type="ECO:0000313" key="9">
    <source>
        <dbReference type="Proteomes" id="UP000319746"/>
    </source>
</evidence>
<comment type="subcellular location">
    <subcellularLocation>
        <location evidence="1">Cell membrane</location>
        <topology evidence="1">Multi-pass membrane protein</topology>
    </subcellularLocation>
</comment>
<evidence type="ECO:0000256" key="4">
    <source>
        <dbReference type="ARBA" id="ARBA00022989"/>
    </source>
</evidence>
<dbReference type="AlphaFoldDB" id="A0A543AFU4"/>
<organism evidence="8 9">
    <name type="scientific">Enteractinococcus coprophilus</name>
    <dbReference type="NCBI Taxonomy" id="1027633"/>
    <lineage>
        <taxon>Bacteria</taxon>
        <taxon>Bacillati</taxon>
        <taxon>Actinomycetota</taxon>
        <taxon>Actinomycetes</taxon>
        <taxon>Micrococcales</taxon>
        <taxon>Micrococcaceae</taxon>
    </lineage>
</organism>
<evidence type="ECO:0000256" key="2">
    <source>
        <dbReference type="ARBA" id="ARBA00022475"/>
    </source>
</evidence>
<dbReference type="SUPFAM" id="SSF103473">
    <property type="entry name" value="MFS general substrate transporter"/>
    <property type="match status" value="1"/>
</dbReference>
<dbReference type="InterPro" id="IPR050189">
    <property type="entry name" value="MFS_Efflux_Transporters"/>
</dbReference>
<evidence type="ECO:0000256" key="6">
    <source>
        <dbReference type="SAM" id="Phobius"/>
    </source>
</evidence>
<accession>A0A543AFU4</accession>
<keyword evidence="2" id="KW-1003">Cell membrane</keyword>
<dbReference type="PANTHER" id="PTHR43124:SF3">
    <property type="entry name" value="CHLORAMPHENICOL EFFLUX PUMP RV0191"/>
    <property type="match status" value="1"/>
</dbReference>
<evidence type="ECO:0000256" key="3">
    <source>
        <dbReference type="ARBA" id="ARBA00022692"/>
    </source>
</evidence>
<dbReference type="Gene3D" id="1.20.1250.20">
    <property type="entry name" value="MFS general substrate transporter like domains"/>
    <property type="match status" value="2"/>
</dbReference>
<keyword evidence="9" id="KW-1185">Reference proteome</keyword>
<feature type="transmembrane region" description="Helical" evidence="6">
    <location>
        <begin position="263"/>
        <end position="282"/>
    </location>
</feature>
<keyword evidence="4 6" id="KW-1133">Transmembrane helix</keyword>
<feature type="transmembrane region" description="Helical" evidence="6">
    <location>
        <begin position="21"/>
        <end position="40"/>
    </location>
</feature>
<name>A0A543AFU4_9MICC</name>
<proteinExistence type="predicted"/>
<feature type="transmembrane region" description="Helical" evidence="6">
    <location>
        <begin position="313"/>
        <end position="330"/>
    </location>
</feature>
<protein>
    <submittedName>
        <fullName evidence="8">Putative MFS family arabinose efflux permease</fullName>
    </submittedName>
</protein>
<dbReference type="PROSITE" id="PS50850">
    <property type="entry name" value="MFS"/>
    <property type="match status" value="1"/>
</dbReference>
<dbReference type="EMBL" id="VFOU01000003">
    <property type="protein sequence ID" value="TQL71437.1"/>
    <property type="molecule type" value="Genomic_DNA"/>
</dbReference>
<feature type="transmembrane region" description="Helical" evidence="6">
    <location>
        <begin position="178"/>
        <end position="197"/>
    </location>
</feature>
<evidence type="ECO:0000313" key="8">
    <source>
        <dbReference type="EMBL" id="TQL71437.1"/>
    </source>
</evidence>
<keyword evidence="5 6" id="KW-0472">Membrane</keyword>
<dbReference type="PANTHER" id="PTHR43124">
    <property type="entry name" value="PURINE EFFLUX PUMP PBUE"/>
    <property type="match status" value="1"/>
</dbReference>
<dbReference type="Pfam" id="PF07690">
    <property type="entry name" value="MFS_1"/>
    <property type="match status" value="1"/>
</dbReference>
<feature type="transmembrane region" description="Helical" evidence="6">
    <location>
        <begin position="117"/>
        <end position="138"/>
    </location>
</feature>
<evidence type="ECO:0000256" key="1">
    <source>
        <dbReference type="ARBA" id="ARBA00004651"/>
    </source>
</evidence>
<feature type="transmembrane region" description="Helical" evidence="6">
    <location>
        <begin position="289"/>
        <end position="307"/>
    </location>
</feature>
<sequence>MKTETIVNTVNKKPRRRTGGIVITISTLLAFSYGLQMYAVVPAYSTLTAEFGLSYSQVGLMVSLWFLGYALAHIPAGFAAAAWGLKRVAVWGGIVTALSSGLIALSGSYGFMLTSRFIGGVGMSFVVAAIFPLGNYWSKPENGKLVAGILNGLGLTGGSAIGLYVWTLLLESMGWRSSLWVATAIGLIIAIAAAALIEVPSHMDELEGDEFSWRSTMQVLKSKTMWGIGIVSVAAYGAFFTVSQLGPGFAESEHGFSPANASLLGLVMLLIGIPGSILGGIFADRAQRFLSTLWIPAVIIVALLALIPLVNSVMLWIVLSLIGVFGMMYLSPASVSPSEYPEEVSRQDFATALGLVLTLGNLGAVVFPYVYTLGTQLGSSALGWWLIAGLSALSILGIFMAKESRIPLKTLARAREDVLAQRAHSKRDMVSIS</sequence>
<feature type="transmembrane region" description="Helical" evidence="6">
    <location>
        <begin position="350"/>
        <end position="370"/>
    </location>
</feature>
<feature type="transmembrane region" description="Helical" evidence="6">
    <location>
        <begin position="382"/>
        <end position="401"/>
    </location>
</feature>
<feature type="transmembrane region" description="Helical" evidence="6">
    <location>
        <begin position="224"/>
        <end position="243"/>
    </location>
</feature>
<dbReference type="GO" id="GO:0022857">
    <property type="term" value="F:transmembrane transporter activity"/>
    <property type="evidence" value="ECO:0007669"/>
    <property type="project" value="InterPro"/>
</dbReference>
<feature type="transmembrane region" description="Helical" evidence="6">
    <location>
        <begin position="145"/>
        <end position="166"/>
    </location>
</feature>
<reference evidence="8 9" key="1">
    <citation type="submission" date="2019-06" db="EMBL/GenBank/DDBJ databases">
        <title>Sequencing the genomes of 1000 actinobacteria strains.</title>
        <authorList>
            <person name="Klenk H.-P."/>
        </authorList>
    </citation>
    <scope>NUCLEOTIDE SEQUENCE [LARGE SCALE GENOMIC DNA]</scope>
    <source>
        <strain evidence="8 9">DSM 24083</strain>
    </source>
</reference>
<dbReference type="InterPro" id="IPR020846">
    <property type="entry name" value="MFS_dom"/>
</dbReference>
<keyword evidence="3 6" id="KW-0812">Transmembrane</keyword>
<gene>
    <name evidence="8" type="ORF">FB556_1919</name>
</gene>
<feature type="transmembrane region" description="Helical" evidence="6">
    <location>
        <begin position="88"/>
        <end position="111"/>
    </location>
</feature>
<dbReference type="InterPro" id="IPR036259">
    <property type="entry name" value="MFS_trans_sf"/>
</dbReference>
<dbReference type="RefSeq" id="WP_281280488.1">
    <property type="nucleotide sequence ID" value="NZ_BAABAN010000007.1"/>
</dbReference>